<evidence type="ECO:0000313" key="2">
    <source>
        <dbReference type="Proteomes" id="UP001629230"/>
    </source>
</evidence>
<evidence type="ECO:0000313" key="1">
    <source>
        <dbReference type="EMBL" id="MFM0008284.1"/>
    </source>
</evidence>
<dbReference type="EMBL" id="JAQQEZ010000091">
    <property type="protein sequence ID" value="MFM0008284.1"/>
    <property type="molecule type" value="Genomic_DNA"/>
</dbReference>
<sequence length="195" mass="21326">MSLHLRRFQRNSAAGCRDIAGDIGAISNTQPLTISSNASERSAVLDTWNGNGYLAVLHLPDDFAMRMPQAKAWQGKIAEQFGSSTPVQYLEGGGEQVVIDLGKLAEEITKVGEKIKAGELATNGPMIVDGIRVDFFETKWENVEKVYGYSRFEDDIGYAAKTRRLATDEVQSKVTQTNSIKAAAVRTGANLETQR</sequence>
<gene>
    <name evidence="1" type="ORF">PQR57_46215</name>
</gene>
<protein>
    <submittedName>
        <fullName evidence="1">Uncharacterized protein</fullName>
    </submittedName>
</protein>
<organism evidence="1 2">
    <name type="scientific">Paraburkholderia dipogonis</name>
    <dbReference type="NCBI Taxonomy" id="1211383"/>
    <lineage>
        <taxon>Bacteria</taxon>
        <taxon>Pseudomonadati</taxon>
        <taxon>Pseudomonadota</taxon>
        <taxon>Betaproteobacteria</taxon>
        <taxon>Burkholderiales</taxon>
        <taxon>Burkholderiaceae</taxon>
        <taxon>Paraburkholderia</taxon>
    </lineage>
</organism>
<reference evidence="1 2" key="1">
    <citation type="journal article" date="2024" name="Chem. Sci.">
        <title>Discovery of megapolipeptins by genome mining of a Burkholderiales bacteria collection.</title>
        <authorList>
            <person name="Paulo B.S."/>
            <person name="Recchia M.J.J."/>
            <person name="Lee S."/>
            <person name="Fergusson C.H."/>
            <person name="Romanowski S.B."/>
            <person name="Hernandez A."/>
            <person name="Krull N."/>
            <person name="Liu D.Y."/>
            <person name="Cavanagh H."/>
            <person name="Bos A."/>
            <person name="Gray C.A."/>
            <person name="Murphy B.T."/>
            <person name="Linington R.G."/>
            <person name="Eustaquio A.S."/>
        </authorList>
    </citation>
    <scope>NUCLEOTIDE SEQUENCE [LARGE SCALE GENOMIC DNA]</scope>
    <source>
        <strain evidence="1 2">RL17-350-BIC-A</strain>
    </source>
</reference>
<dbReference type="Proteomes" id="UP001629230">
    <property type="component" value="Unassembled WGS sequence"/>
</dbReference>
<name>A0ABW9B8U3_9BURK</name>
<dbReference type="RefSeq" id="WP_408183267.1">
    <property type="nucleotide sequence ID" value="NZ_JAQQEZ010000091.1"/>
</dbReference>
<comment type="caution">
    <text evidence="1">The sequence shown here is derived from an EMBL/GenBank/DDBJ whole genome shotgun (WGS) entry which is preliminary data.</text>
</comment>
<proteinExistence type="predicted"/>
<keyword evidence="2" id="KW-1185">Reference proteome</keyword>
<accession>A0ABW9B8U3</accession>